<sequence>MTLNRDRTIGGSTSSVVGDPPSEPVLGRVGTRRRESPTAIFFRKPTAIVFLALLAAMVLVALLGPVFGGDPVSTAHPVMQPPSAEYPLGTDHLGRDFLARVLHGGRLSLFVGFAVALLSMTLGVVIGSLAGYYGGAIDVVLVKIVEFFMAIPGLVLVLVAAAILGANIFVIIAILGLTGWPGVARIMRAETARVAQLGYVESARAAGFRGVRILWSDILPNAIAPVIVSTTMSVGTAILAESGLAFLGIGDANRATWGSLLNDAQPYLSTAWWMALFPGLCIFLVVLAVNMIGDAINDSLNPSIGRVK</sequence>
<evidence type="ECO:0000256" key="1">
    <source>
        <dbReference type="ARBA" id="ARBA00004651"/>
    </source>
</evidence>
<dbReference type="InterPro" id="IPR035906">
    <property type="entry name" value="MetI-like_sf"/>
</dbReference>
<keyword evidence="2 7" id="KW-0813">Transport</keyword>
<evidence type="ECO:0000256" key="3">
    <source>
        <dbReference type="ARBA" id="ARBA00022475"/>
    </source>
</evidence>
<gene>
    <name evidence="10" type="ORF">ACFSE6_05590</name>
</gene>
<reference evidence="11" key="1">
    <citation type="journal article" date="2019" name="Int. J. Syst. Evol. Microbiol.">
        <title>The Global Catalogue of Microorganisms (GCM) 10K type strain sequencing project: providing services to taxonomists for standard genome sequencing and annotation.</title>
        <authorList>
            <consortium name="The Broad Institute Genomics Platform"/>
            <consortium name="The Broad Institute Genome Sequencing Center for Infectious Disease"/>
            <person name="Wu L."/>
            <person name="Ma J."/>
        </authorList>
    </citation>
    <scope>NUCLEOTIDE SEQUENCE [LARGE SCALE GENOMIC DNA]</scope>
    <source>
        <strain evidence="11">JCM 17130</strain>
    </source>
</reference>
<dbReference type="PROSITE" id="PS50928">
    <property type="entry name" value="ABC_TM1"/>
    <property type="match status" value="1"/>
</dbReference>
<evidence type="ECO:0000256" key="5">
    <source>
        <dbReference type="ARBA" id="ARBA00022989"/>
    </source>
</evidence>
<evidence type="ECO:0000259" key="9">
    <source>
        <dbReference type="PROSITE" id="PS50928"/>
    </source>
</evidence>
<dbReference type="InterPro" id="IPR000515">
    <property type="entry name" value="MetI-like"/>
</dbReference>
<proteinExistence type="inferred from homology"/>
<protein>
    <submittedName>
        <fullName evidence="10">ABC transporter permease</fullName>
    </submittedName>
</protein>
<keyword evidence="11" id="KW-1185">Reference proteome</keyword>
<keyword evidence="3" id="KW-1003">Cell membrane</keyword>
<keyword evidence="6 7" id="KW-0472">Membrane</keyword>
<dbReference type="PANTHER" id="PTHR43386:SF1">
    <property type="entry name" value="D,D-DIPEPTIDE TRANSPORT SYSTEM PERMEASE PROTEIN DDPC-RELATED"/>
    <property type="match status" value="1"/>
</dbReference>
<feature type="region of interest" description="Disordered" evidence="8">
    <location>
        <begin position="1"/>
        <end position="29"/>
    </location>
</feature>
<feature type="transmembrane region" description="Helical" evidence="7">
    <location>
        <begin position="153"/>
        <end position="178"/>
    </location>
</feature>
<dbReference type="InterPro" id="IPR050366">
    <property type="entry name" value="BP-dependent_transpt_permease"/>
</dbReference>
<accession>A0ABW4L3W3</accession>
<feature type="domain" description="ABC transmembrane type-1" evidence="9">
    <location>
        <begin position="105"/>
        <end position="293"/>
    </location>
</feature>
<comment type="caution">
    <text evidence="10">The sequence shown here is derived from an EMBL/GenBank/DDBJ whole genome shotgun (WGS) entry which is preliminary data.</text>
</comment>
<dbReference type="EMBL" id="JBHUEE010000002">
    <property type="protein sequence ID" value="MFD1717295.1"/>
    <property type="molecule type" value="Genomic_DNA"/>
</dbReference>
<comment type="similarity">
    <text evidence="7">Belongs to the binding-protein-dependent transport system permease family.</text>
</comment>
<comment type="subcellular location">
    <subcellularLocation>
        <location evidence="1 7">Cell membrane</location>
        <topology evidence="1 7">Multi-pass membrane protein</topology>
    </subcellularLocation>
</comment>
<evidence type="ECO:0000256" key="7">
    <source>
        <dbReference type="RuleBase" id="RU363032"/>
    </source>
</evidence>
<dbReference type="PANTHER" id="PTHR43386">
    <property type="entry name" value="OLIGOPEPTIDE TRANSPORT SYSTEM PERMEASE PROTEIN APPC"/>
    <property type="match status" value="1"/>
</dbReference>
<dbReference type="Pfam" id="PF00528">
    <property type="entry name" value="BPD_transp_1"/>
    <property type="match status" value="1"/>
</dbReference>
<dbReference type="Gene3D" id="1.10.3720.10">
    <property type="entry name" value="MetI-like"/>
    <property type="match status" value="1"/>
</dbReference>
<feature type="transmembrane region" description="Helical" evidence="7">
    <location>
        <begin position="47"/>
        <end position="67"/>
    </location>
</feature>
<dbReference type="CDD" id="cd06261">
    <property type="entry name" value="TM_PBP2"/>
    <property type="match status" value="1"/>
</dbReference>
<evidence type="ECO:0000256" key="6">
    <source>
        <dbReference type="ARBA" id="ARBA00023136"/>
    </source>
</evidence>
<name>A0ABW4L3W3_9MICO</name>
<evidence type="ECO:0000313" key="10">
    <source>
        <dbReference type="EMBL" id="MFD1717295.1"/>
    </source>
</evidence>
<evidence type="ECO:0000256" key="4">
    <source>
        <dbReference type="ARBA" id="ARBA00022692"/>
    </source>
</evidence>
<feature type="transmembrane region" description="Helical" evidence="7">
    <location>
        <begin position="107"/>
        <end position="133"/>
    </location>
</feature>
<dbReference type="RefSeq" id="WP_388003244.1">
    <property type="nucleotide sequence ID" value="NZ_JBHUEE010000002.1"/>
</dbReference>
<dbReference type="SUPFAM" id="SSF161098">
    <property type="entry name" value="MetI-like"/>
    <property type="match status" value="1"/>
</dbReference>
<organism evidence="10 11">
    <name type="scientific">Georgenia deserti</name>
    <dbReference type="NCBI Taxonomy" id="2093781"/>
    <lineage>
        <taxon>Bacteria</taxon>
        <taxon>Bacillati</taxon>
        <taxon>Actinomycetota</taxon>
        <taxon>Actinomycetes</taxon>
        <taxon>Micrococcales</taxon>
        <taxon>Bogoriellaceae</taxon>
        <taxon>Georgenia</taxon>
    </lineage>
</organism>
<evidence type="ECO:0000256" key="8">
    <source>
        <dbReference type="SAM" id="MobiDB-lite"/>
    </source>
</evidence>
<feature type="transmembrane region" description="Helical" evidence="7">
    <location>
        <begin position="270"/>
        <end position="292"/>
    </location>
</feature>
<dbReference type="Proteomes" id="UP001597277">
    <property type="component" value="Unassembled WGS sequence"/>
</dbReference>
<evidence type="ECO:0000313" key="11">
    <source>
        <dbReference type="Proteomes" id="UP001597277"/>
    </source>
</evidence>
<keyword evidence="5 7" id="KW-1133">Transmembrane helix</keyword>
<feature type="transmembrane region" description="Helical" evidence="7">
    <location>
        <begin position="222"/>
        <end position="250"/>
    </location>
</feature>
<evidence type="ECO:0000256" key="2">
    <source>
        <dbReference type="ARBA" id="ARBA00022448"/>
    </source>
</evidence>
<keyword evidence="4 7" id="KW-0812">Transmembrane</keyword>